<dbReference type="AlphaFoldDB" id="A0A2K1L2T3"/>
<name>A0A2K1L2T3_PHYPA</name>
<evidence type="ECO:0000313" key="4">
    <source>
        <dbReference type="EMBL" id="PNR60335.1"/>
    </source>
</evidence>
<protein>
    <submittedName>
        <fullName evidence="4 5">Uncharacterized protein</fullName>
    </submittedName>
</protein>
<dbReference type="EnsemblPlants" id="Pp3c2_23900V3.3">
    <property type="protein sequence ID" value="Pp3c2_23900V3.3"/>
    <property type="gene ID" value="Pp3c2_23900"/>
</dbReference>
<keyword evidence="6" id="KW-1185">Reference proteome</keyword>
<dbReference type="EMBL" id="ABEU02000002">
    <property type="protein sequence ID" value="PNR60335.1"/>
    <property type="molecule type" value="Genomic_DNA"/>
</dbReference>
<feature type="compositionally biased region" description="Polar residues" evidence="3">
    <location>
        <begin position="593"/>
        <end position="603"/>
    </location>
</feature>
<accession>A0A2K1L2T3</accession>
<feature type="coiled-coil region" evidence="2">
    <location>
        <begin position="349"/>
        <end position="376"/>
    </location>
</feature>
<evidence type="ECO:0000256" key="1">
    <source>
        <dbReference type="ARBA" id="ARBA00006187"/>
    </source>
</evidence>
<dbReference type="FunCoup" id="A0A2K1L2T3">
    <property type="interactions" value="3472"/>
</dbReference>
<dbReference type="GO" id="GO:0005819">
    <property type="term" value="C:spindle"/>
    <property type="evidence" value="ECO:0000318"/>
    <property type="project" value="GO_Central"/>
</dbReference>
<dbReference type="InterPro" id="IPR007145">
    <property type="entry name" value="MAP65_Ase1_PRC1"/>
</dbReference>
<dbReference type="PANTHER" id="PTHR19321:SF41">
    <property type="entry name" value="FASCETTO-RELATED"/>
    <property type="match status" value="1"/>
</dbReference>
<dbReference type="EnsemblPlants" id="Pp3c2_23900V3.2">
    <property type="protein sequence ID" value="Pp3c2_23900V3.2"/>
    <property type="gene ID" value="Pp3c2_23900"/>
</dbReference>
<dbReference type="STRING" id="3218.A0A2K1L2T3"/>
<dbReference type="SMR" id="A0A2K1L2T3"/>
<dbReference type="Gramene" id="Pp3c2_23900V3.3">
    <property type="protein sequence ID" value="Pp3c2_23900V3.3"/>
    <property type="gene ID" value="Pp3c2_23900"/>
</dbReference>
<feature type="coiled-coil region" evidence="2">
    <location>
        <begin position="47"/>
        <end position="74"/>
    </location>
</feature>
<comment type="similarity">
    <text evidence="1">Belongs to the MAP65/ASE1 family.</text>
</comment>
<reference evidence="5" key="3">
    <citation type="submission" date="2020-12" db="UniProtKB">
        <authorList>
            <consortium name="EnsemblPlants"/>
        </authorList>
    </citation>
    <scope>IDENTIFICATION</scope>
</reference>
<organism evidence="4">
    <name type="scientific">Physcomitrium patens</name>
    <name type="common">Spreading-leaved earth moss</name>
    <name type="synonym">Physcomitrella patens</name>
    <dbReference type="NCBI Taxonomy" id="3218"/>
    <lineage>
        <taxon>Eukaryota</taxon>
        <taxon>Viridiplantae</taxon>
        <taxon>Streptophyta</taxon>
        <taxon>Embryophyta</taxon>
        <taxon>Bryophyta</taxon>
        <taxon>Bryophytina</taxon>
        <taxon>Bryopsida</taxon>
        <taxon>Funariidae</taxon>
        <taxon>Funariales</taxon>
        <taxon>Funariaceae</taxon>
        <taxon>Physcomitrium</taxon>
    </lineage>
</organism>
<dbReference type="Proteomes" id="UP000006727">
    <property type="component" value="Chromosome 2"/>
</dbReference>
<reference evidence="4 6" key="1">
    <citation type="journal article" date="2008" name="Science">
        <title>The Physcomitrella genome reveals evolutionary insights into the conquest of land by plants.</title>
        <authorList>
            <person name="Rensing S."/>
            <person name="Lang D."/>
            <person name="Zimmer A."/>
            <person name="Terry A."/>
            <person name="Salamov A."/>
            <person name="Shapiro H."/>
            <person name="Nishiyama T."/>
            <person name="Perroud P.-F."/>
            <person name="Lindquist E."/>
            <person name="Kamisugi Y."/>
            <person name="Tanahashi T."/>
            <person name="Sakakibara K."/>
            <person name="Fujita T."/>
            <person name="Oishi K."/>
            <person name="Shin-I T."/>
            <person name="Kuroki Y."/>
            <person name="Toyoda A."/>
            <person name="Suzuki Y."/>
            <person name="Hashimoto A."/>
            <person name="Yamaguchi K."/>
            <person name="Sugano A."/>
            <person name="Kohara Y."/>
            <person name="Fujiyama A."/>
            <person name="Anterola A."/>
            <person name="Aoki S."/>
            <person name="Ashton N."/>
            <person name="Barbazuk W.B."/>
            <person name="Barker E."/>
            <person name="Bennetzen J."/>
            <person name="Bezanilla M."/>
            <person name="Blankenship R."/>
            <person name="Cho S.H."/>
            <person name="Dutcher S."/>
            <person name="Estelle M."/>
            <person name="Fawcett J.A."/>
            <person name="Gundlach H."/>
            <person name="Hanada K."/>
            <person name="Heyl A."/>
            <person name="Hicks K.A."/>
            <person name="Hugh J."/>
            <person name="Lohr M."/>
            <person name="Mayer K."/>
            <person name="Melkozernov A."/>
            <person name="Murata T."/>
            <person name="Nelson D."/>
            <person name="Pils B."/>
            <person name="Prigge M."/>
            <person name="Reiss B."/>
            <person name="Renner T."/>
            <person name="Rombauts S."/>
            <person name="Rushton P."/>
            <person name="Sanderfoot A."/>
            <person name="Schween G."/>
            <person name="Shiu S.-H."/>
            <person name="Stueber K."/>
            <person name="Theodoulou F.L."/>
            <person name="Tu H."/>
            <person name="Van de Peer Y."/>
            <person name="Verrier P.J."/>
            <person name="Waters E."/>
            <person name="Wood A."/>
            <person name="Yang L."/>
            <person name="Cove D."/>
            <person name="Cuming A."/>
            <person name="Hasebe M."/>
            <person name="Lucas S."/>
            <person name="Mishler D.B."/>
            <person name="Reski R."/>
            <person name="Grigoriev I."/>
            <person name="Quatrano R.S."/>
            <person name="Boore J.L."/>
        </authorList>
    </citation>
    <scope>NUCLEOTIDE SEQUENCE [LARGE SCALE GENOMIC DNA]</scope>
    <source>
        <strain evidence="5 6">cv. Gransden 2004</strain>
    </source>
</reference>
<dbReference type="Gramene" id="Pp3c2_23900V3.1">
    <property type="protein sequence ID" value="Pp3c2_23900V3.1"/>
    <property type="gene ID" value="Pp3c2_23900"/>
</dbReference>
<evidence type="ECO:0000313" key="6">
    <source>
        <dbReference type="Proteomes" id="UP000006727"/>
    </source>
</evidence>
<dbReference type="Gramene" id="Pp3c2_23900V3.2">
    <property type="protein sequence ID" value="Pp3c2_23900V3.2"/>
    <property type="gene ID" value="Pp3c2_23900"/>
</dbReference>
<dbReference type="RefSeq" id="XP_024399491.1">
    <property type="nucleotide sequence ID" value="XM_024543723.2"/>
</dbReference>
<dbReference type="PaxDb" id="3218-PP1S135_55V6.1"/>
<dbReference type="PANTHER" id="PTHR19321">
    <property type="entry name" value="PROTEIN REGULATOR OF CYTOKINESIS 1 PRC1-RELATED"/>
    <property type="match status" value="1"/>
</dbReference>
<dbReference type="Pfam" id="PF03999">
    <property type="entry name" value="MAP65_ASE1"/>
    <property type="match status" value="1"/>
</dbReference>
<sequence length="698" mass="78434">MGQQPVVQQADTTCGSLLRELQHIWDEVGESDSDRDKMLLQLEQECLEVYRRKVDNASQNRARLHESLANAEVEFAALFSALGEPTLSQRERRSGTLKEQVDAIKPHLDELRRRKDERARQFLQVKSQIVSICTEIAGSDYGHMFSNEEPDLSLRRLEEYQAQLVTFQKGKSERVHKVLEYVNLIHQYSVVMGMDFFQLISEVHPSLDDTKGLPKSISNDTLDLLVKTIQSLEDEKKRRARKLKDLGVIMLDLWKLMEIPSREQVAFENAVRNIEADEDDITTPGCLSMEFLGQAEVEVDRLQLLKISKMKEIVLKKRLELEEVCRNAHLEPDVNTSEDRLVALIESGMVDAADLLTSLEAEISRAKEEVASRKDIMSLMEKWMSACEEEAWLEDYNKDENRFASKGAHLNLKRAEKARAAIAKLPALVDTLTQRTRVWEEERNVPFMFDGVRLLAMLSEYNHLREEKEEEKRRLRDQRKLHEQLLNEKESLFGSKPSPSKNALNLRRAGVGSRASSIGGGQQTVPNRRLSLGNAIMHPGTPESTRIGGCTRQGFSGNKEVKPSRSRPAAPSNYVAIQKDDNTSAGGKHGVSARSQPQAQDTVARQPLGPVPPTAALQQLHVDDAGNRAASVANKTGVSSAAHLKSPLKVTLISPHVGDVENTIPRVQPALEFSFEERRVSNASCGDLQNGFWKSMNS</sequence>
<proteinExistence type="inferred from homology"/>
<dbReference type="KEGG" id="ppp:112293831"/>
<dbReference type="EnsemblPlants" id="Pp3c2_23900V3.1">
    <property type="protein sequence ID" value="Pp3c2_23900V3.1"/>
    <property type="gene ID" value="Pp3c2_23900"/>
</dbReference>
<dbReference type="GO" id="GO:0008017">
    <property type="term" value="F:microtubule binding"/>
    <property type="evidence" value="ECO:0000318"/>
    <property type="project" value="GO_Central"/>
</dbReference>
<dbReference type="RefSeq" id="XP_024399502.1">
    <property type="nucleotide sequence ID" value="XM_024543734.2"/>
</dbReference>
<gene>
    <name evidence="5" type="primary">LOC112293831</name>
    <name evidence="4" type="ORF">PHYPA_003128</name>
</gene>
<dbReference type="OrthoDB" id="642895at2759"/>
<dbReference type="GeneID" id="112293831"/>
<evidence type="ECO:0000256" key="3">
    <source>
        <dbReference type="SAM" id="MobiDB-lite"/>
    </source>
</evidence>
<evidence type="ECO:0000256" key="2">
    <source>
        <dbReference type="SAM" id="Coils"/>
    </source>
</evidence>
<feature type="region of interest" description="Disordered" evidence="3">
    <location>
        <begin position="486"/>
        <end position="607"/>
    </location>
</feature>
<reference evidence="4 6" key="2">
    <citation type="journal article" date="2018" name="Plant J.">
        <title>The Physcomitrella patens chromosome-scale assembly reveals moss genome structure and evolution.</title>
        <authorList>
            <person name="Lang D."/>
            <person name="Ullrich K.K."/>
            <person name="Murat F."/>
            <person name="Fuchs J."/>
            <person name="Jenkins J."/>
            <person name="Haas F.B."/>
            <person name="Piednoel M."/>
            <person name="Gundlach H."/>
            <person name="Van Bel M."/>
            <person name="Meyberg R."/>
            <person name="Vives C."/>
            <person name="Morata J."/>
            <person name="Symeonidi A."/>
            <person name="Hiss M."/>
            <person name="Muchero W."/>
            <person name="Kamisugi Y."/>
            <person name="Saleh O."/>
            <person name="Blanc G."/>
            <person name="Decker E.L."/>
            <person name="van Gessel N."/>
            <person name="Grimwood J."/>
            <person name="Hayes R.D."/>
            <person name="Graham S.W."/>
            <person name="Gunter L.E."/>
            <person name="McDaniel S.F."/>
            <person name="Hoernstein S.N.W."/>
            <person name="Larsson A."/>
            <person name="Li F.W."/>
            <person name="Perroud P.F."/>
            <person name="Phillips J."/>
            <person name="Ranjan P."/>
            <person name="Rokshar D.S."/>
            <person name="Rothfels C.J."/>
            <person name="Schneider L."/>
            <person name="Shu S."/>
            <person name="Stevenson D.W."/>
            <person name="Thummler F."/>
            <person name="Tillich M."/>
            <person name="Villarreal Aguilar J.C."/>
            <person name="Widiez T."/>
            <person name="Wong G.K."/>
            <person name="Wymore A."/>
            <person name="Zhang Y."/>
            <person name="Zimmer A.D."/>
            <person name="Quatrano R.S."/>
            <person name="Mayer K.F.X."/>
            <person name="Goodstein D."/>
            <person name="Casacuberta J.M."/>
            <person name="Vandepoele K."/>
            <person name="Reski R."/>
            <person name="Cuming A.C."/>
            <person name="Tuskan G.A."/>
            <person name="Maumus F."/>
            <person name="Salse J."/>
            <person name="Schmutz J."/>
            <person name="Rensing S.A."/>
        </authorList>
    </citation>
    <scope>NUCLEOTIDE SEQUENCE [LARGE SCALE GENOMIC DNA]</scope>
    <source>
        <strain evidence="5 6">cv. Gransden 2004</strain>
    </source>
</reference>
<evidence type="ECO:0000313" key="5">
    <source>
        <dbReference type="EnsemblPlants" id="Pp3c2_23900V3.1"/>
    </source>
</evidence>
<dbReference type="GO" id="GO:0005737">
    <property type="term" value="C:cytoplasm"/>
    <property type="evidence" value="ECO:0000318"/>
    <property type="project" value="GO_Central"/>
</dbReference>
<dbReference type="Gene3D" id="1.20.58.1520">
    <property type="match status" value="1"/>
</dbReference>
<keyword evidence="2" id="KW-0175">Coiled coil</keyword>
<dbReference type="GO" id="GO:0000226">
    <property type="term" value="P:microtubule cytoskeleton organization"/>
    <property type="evidence" value="ECO:0000318"/>
    <property type="project" value="GO_Central"/>
</dbReference>